<name>A0A261Y363_9FUNG</name>
<dbReference type="Gene3D" id="1.10.10.60">
    <property type="entry name" value="Homeodomain-like"/>
    <property type="match status" value="4"/>
</dbReference>
<evidence type="ECO:0000313" key="9">
    <source>
        <dbReference type="Proteomes" id="UP000242875"/>
    </source>
</evidence>
<evidence type="ECO:0000259" key="7">
    <source>
        <dbReference type="PROSITE" id="PS51294"/>
    </source>
</evidence>
<dbReference type="GO" id="GO:0042795">
    <property type="term" value="P:snRNA transcription by RNA polymerase II"/>
    <property type="evidence" value="ECO:0007669"/>
    <property type="project" value="TreeGrafter"/>
</dbReference>
<keyword evidence="3" id="KW-0804">Transcription</keyword>
<feature type="domain" description="Myb-like" evidence="6">
    <location>
        <begin position="565"/>
        <end position="620"/>
    </location>
</feature>
<dbReference type="CDD" id="cd00167">
    <property type="entry name" value="SANT"/>
    <property type="match status" value="3"/>
</dbReference>
<feature type="domain" description="Myb-like" evidence="6">
    <location>
        <begin position="468"/>
        <end position="513"/>
    </location>
</feature>
<protein>
    <submittedName>
        <fullName evidence="8">Uncharacterized protein</fullName>
    </submittedName>
</protein>
<evidence type="ECO:0000256" key="1">
    <source>
        <dbReference type="ARBA" id="ARBA00023015"/>
    </source>
</evidence>
<organism evidence="8 9">
    <name type="scientific">Bifiguratus adelaidae</name>
    <dbReference type="NCBI Taxonomy" id="1938954"/>
    <lineage>
        <taxon>Eukaryota</taxon>
        <taxon>Fungi</taxon>
        <taxon>Fungi incertae sedis</taxon>
        <taxon>Mucoromycota</taxon>
        <taxon>Mucoromycotina</taxon>
        <taxon>Endogonomycetes</taxon>
        <taxon>Endogonales</taxon>
        <taxon>Endogonales incertae sedis</taxon>
        <taxon>Bifiguratus</taxon>
    </lineage>
</organism>
<dbReference type="OrthoDB" id="2143914at2759"/>
<dbReference type="Pfam" id="PF10521">
    <property type="entry name" value="Tti2"/>
    <property type="match status" value="1"/>
</dbReference>
<keyword evidence="1" id="KW-0805">Transcription regulation</keyword>
<dbReference type="PROSITE" id="PS50090">
    <property type="entry name" value="MYB_LIKE"/>
    <property type="match status" value="5"/>
</dbReference>
<feature type="domain" description="HTH myb-type" evidence="7">
    <location>
        <begin position="411"/>
        <end position="465"/>
    </location>
</feature>
<dbReference type="Proteomes" id="UP000242875">
    <property type="component" value="Unassembled WGS sequence"/>
</dbReference>
<dbReference type="GO" id="GO:0042796">
    <property type="term" value="P:snRNA transcription by RNA polymerase III"/>
    <property type="evidence" value="ECO:0007669"/>
    <property type="project" value="TreeGrafter"/>
</dbReference>
<evidence type="ECO:0000256" key="3">
    <source>
        <dbReference type="ARBA" id="ARBA00023163"/>
    </source>
</evidence>
<feature type="domain" description="HTH myb-type" evidence="7">
    <location>
        <begin position="514"/>
        <end position="568"/>
    </location>
</feature>
<dbReference type="InterPro" id="IPR001005">
    <property type="entry name" value="SANT/Myb"/>
</dbReference>
<reference evidence="8 9" key="1">
    <citation type="journal article" date="2017" name="Mycologia">
        <title>Bifiguratus adelaidae, gen. et sp. nov., a new member of Mucoromycotina in endophytic and soil-dwelling habitats.</title>
        <authorList>
            <person name="Torres-Cruz T.J."/>
            <person name="Billingsley Tobias T.L."/>
            <person name="Almatruk M."/>
            <person name="Hesse C."/>
            <person name="Kuske C.R."/>
            <person name="Desiro A."/>
            <person name="Benucci G.M."/>
            <person name="Bonito G."/>
            <person name="Stajich J.E."/>
            <person name="Dunlap C."/>
            <person name="Arnold A.E."/>
            <person name="Porras-Alfaro A."/>
        </authorList>
    </citation>
    <scope>NUCLEOTIDE SEQUENCE [LARGE SCALE GENOMIC DNA]</scope>
    <source>
        <strain evidence="8 9">AZ0501</strain>
    </source>
</reference>
<dbReference type="InterPro" id="IPR009057">
    <property type="entry name" value="Homeodomain-like_sf"/>
</dbReference>
<dbReference type="GO" id="GO:0019185">
    <property type="term" value="C:snRNA-activating protein complex"/>
    <property type="evidence" value="ECO:0007669"/>
    <property type="project" value="TreeGrafter"/>
</dbReference>
<comment type="caution">
    <text evidence="8">The sequence shown here is derived from an EMBL/GenBank/DDBJ whole genome shotgun (WGS) entry which is preliminary data.</text>
</comment>
<dbReference type="InterPro" id="IPR051575">
    <property type="entry name" value="Myb-like_DNA-bd"/>
</dbReference>
<feature type="domain" description="Myb-like" evidence="6">
    <location>
        <begin position="621"/>
        <end position="672"/>
    </location>
</feature>
<dbReference type="GO" id="GO:0110078">
    <property type="term" value="C:TTT Hsp90 cochaperone complex"/>
    <property type="evidence" value="ECO:0007669"/>
    <property type="project" value="InterPro"/>
</dbReference>
<dbReference type="AlphaFoldDB" id="A0A261Y363"/>
<comment type="similarity">
    <text evidence="5">Belongs to the TTI2 family.</text>
</comment>
<dbReference type="GO" id="GO:0000978">
    <property type="term" value="F:RNA polymerase II cis-regulatory region sequence-specific DNA binding"/>
    <property type="evidence" value="ECO:0007669"/>
    <property type="project" value="TreeGrafter"/>
</dbReference>
<gene>
    <name evidence="8" type="ORF">BZG36_02079</name>
</gene>
<dbReference type="PANTHER" id="PTHR46621:SF1">
    <property type="entry name" value="SNRNA-ACTIVATING PROTEIN COMPLEX SUBUNIT 4"/>
    <property type="match status" value="1"/>
</dbReference>
<sequence>MSIAEVAQCPQLPDSSQCKAFVLEYTSRCCDSSPELTSTLETKVDHVLVEHVQQVLVDEVGVYFREDARKRRFKDKKTMGEDPHEDREAWKQKIVASSGTWVPVDVFIWCAMGSKNADLNELLPKIISQLLSLLEDWQTTYQWLGALMVDFLVEKDSSLLHRKGIDGLLFEAMQPHLLRVMDKELWQFVAAMYSSEINLIQNCYTDDEAQRLTKYERLMHSIIEGLKYGGDVWAVKISILCALRKVVVGLGIVASKYLKIIIPVACETLDYPPIPTASTCSTSQLTLQFAALDVLDAILQQCWPLLPRYQGIILRSLTIAWRRSVVKANDPQLTHDQETFRGRLREFSSTFVELCGDAAKADVEAIVKLNSVFADLPVLGCLRLIATTTAENAPRKAVKSESSSSGTLGMIKSRRRLPWIAEEDKQLKDLQSKLGNAWTTIAQSMPGRNAASCHNRWHYLFDSNWAVGPWTPEEDKALKHLHSIYGDNYTVIHKVFPTPRKPFDLRERYVQTLNPNIKRGRWQEDELIRLEEAHRNYGEEWRKIAQAVGTRTAKQCLEKWKTGLHPFSKKGFWSSDEDRALLSIMSKIQHKDWHQASLLMHEQGFRRSSRACMQRFTYWLDPEIDRSRWTPEEDALLLQVGTKFGNRMRPVVNQLTKKRSVKQAWNRYYMLTKQPLFNFSSTLGASKEKA</sequence>
<dbReference type="Pfam" id="PF13921">
    <property type="entry name" value="Myb_DNA-bind_6"/>
    <property type="match status" value="2"/>
</dbReference>
<evidence type="ECO:0000256" key="5">
    <source>
        <dbReference type="ARBA" id="ARBA00034736"/>
    </source>
</evidence>
<dbReference type="Pfam" id="PF00249">
    <property type="entry name" value="Myb_DNA-binding"/>
    <property type="match status" value="1"/>
</dbReference>
<evidence type="ECO:0000259" key="6">
    <source>
        <dbReference type="PROSITE" id="PS50090"/>
    </source>
</evidence>
<dbReference type="InterPro" id="IPR017930">
    <property type="entry name" value="Myb_dom"/>
</dbReference>
<keyword evidence="9" id="KW-1185">Reference proteome</keyword>
<keyword evidence="2" id="KW-0238">DNA-binding</keyword>
<evidence type="ECO:0000256" key="4">
    <source>
        <dbReference type="ARBA" id="ARBA00023242"/>
    </source>
</evidence>
<dbReference type="InterPro" id="IPR018870">
    <property type="entry name" value="Tti2"/>
</dbReference>
<evidence type="ECO:0000256" key="2">
    <source>
        <dbReference type="ARBA" id="ARBA00023125"/>
    </source>
</evidence>
<accession>A0A261Y363</accession>
<dbReference type="PROSITE" id="PS51294">
    <property type="entry name" value="HTH_MYB"/>
    <property type="match status" value="2"/>
</dbReference>
<dbReference type="SMART" id="SM00717">
    <property type="entry name" value="SANT"/>
    <property type="match status" value="5"/>
</dbReference>
<dbReference type="GO" id="GO:0001006">
    <property type="term" value="F:RNA polymerase III type 3 promoter sequence-specific DNA binding"/>
    <property type="evidence" value="ECO:0007669"/>
    <property type="project" value="TreeGrafter"/>
</dbReference>
<dbReference type="EMBL" id="MVBO01000023">
    <property type="protein sequence ID" value="OZJ05045.1"/>
    <property type="molecule type" value="Genomic_DNA"/>
</dbReference>
<dbReference type="InterPro" id="IPR016024">
    <property type="entry name" value="ARM-type_fold"/>
</dbReference>
<dbReference type="PANTHER" id="PTHR46621">
    <property type="entry name" value="SNRNA-ACTIVATING PROTEIN COMPLEX SUBUNIT 4"/>
    <property type="match status" value="1"/>
</dbReference>
<feature type="domain" description="Myb-like" evidence="6">
    <location>
        <begin position="411"/>
        <end position="461"/>
    </location>
</feature>
<proteinExistence type="inferred from homology"/>
<keyword evidence="4" id="KW-0539">Nucleus</keyword>
<dbReference type="SUPFAM" id="SSF46689">
    <property type="entry name" value="Homeodomain-like"/>
    <property type="match status" value="3"/>
</dbReference>
<evidence type="ECO:0000313" key="8">
    <source>
        <dbReference type="EMBL" id="OZJ05045.1"/>
    </source>
</evidence>
<dbReference type="SUPFAM" id="SSF48371">
    <property type="entry name" value="ARM repeat"/>
    <property type="match status" value="1"/>
</dbReference>
<feature type="domain" description="Myb-like" evidence="6">
    <location>
        <begin position="514"/>
        <end position="564"/>
    </location>
</feature>